<proteinExistence type="inferred from homology"/>
<dbReference type="EC" id="7.1.1.-" evidence="5"/>
<dbReference type="EMBL" id="BMXI01000016">
    <property type="protein sequence ID" value="GHC62973.1"/>
    <property type="molecule type" value="Genomic_DNA"/>
</dbReference>
<organism evidence="7 8">
    <name type="scientific">Roseibacillus persicicus</name>
    <dbReference type="NCBI Taxonomy" id="454148"/>
    <lineage>
        <taxon>Bacteria</taxon>
        <taxon>Pseudomonadati</taxon>
        <taxon>Verrucomicrobiota</taxon>
        <taxon>Verrucomicrobiia</taxon>
        <taxon>Verrucomicrobiales</taxon>
        <taxon>Verrucomicrobiaceae</taxon>
        <taxon>Roseibacillus</taxon>
    </lineage>
</organism>
<keyword evidence="5" id="KW-0830">Ubiquinone</keyword>
<comment type="catalytic activity">
    <reaction evidence="5">
        <text>a quinone + NADH + 5 H(+)(in) = a quinol + NAD(+) + 4 H(+)(out)</text>
        <dbReference type="Rhea" id="RHEA:57888"/>
        <dbReference type="ChEBI" id="CHEBI:15378"/>
        <dbReference type="ChEBI" id="CHEBI:24646"/>
        <dbReference type="ChEBI" id="CHEBI:57540"/>
        <dbReference type="ChEBI" id="CHEBI:57945"/>
        <dbReference type="ChEBI" id="CHEBI:132124"/>
    </reaction>
</comment>
<comment type="similarity">
    <text evidence="5 6">Belongs to the complex I subunit 1 family.</text>
</comment>
<dbReference type="HAMAP" id="MF_01350">
    <property type="entry name" value="NDH1_NuoH"/>
    <property type="match status" value="1"/>
</dbReference>
<dbReference type="Pfam" id="PF00146">
    <property type="entry name" value="NADHdh"/>
    <property type="match status" value="1"/>
</dbReference>
<feature type="transmembrane region" description="Helical" evidence="5">
    <location>
        <begin position="364"/>
        <end position="386"/>
    </location>
</feature>
<feature type="transmembrane region" description="Helical" evidence="5">
    <location>
        <begin position="6"/>
        <end position="31"/>
    </location>
</feature>
<keyword evidence="5" id="KW-0874">Quinone</keyword>
<dbReference type="GO" id="GO:0016655">
    <property type="term" value="F:oxidoreductase activity, acting on NAD(P)H, quinone or similar compound as acceptor"/>
    <property type="evidence" value="ECO:0007669"/>
    <property type="project" value="UniProtKB-UniRule"/>
</dbReference>
<feature type="transmembrane region" description="Helical" evidence="5">
    <location>
        <begin position="177"/>
        <end position="195"/>
    </location>
</feature>
<protein>
    <recommendedName>
        <fullName evidence="5">NADH-quinone oxidoreductase subunit H</fullName>
        <ecNumber evidence="5">7.1.1.-</ecNumber>
    </recommendedName>
    <alternativeName>
        <fullName evidence="5">NADH dehydrogenase I subunit H</fullName>
    </alternativeName>
    <alternativeName>
        <fullName evidence="5">NDH-1 subunit H</fullName>
    </alternativeName>
</protein>
<feature type="transmembrane region" description="Helical" evidence="5">
    <location>
        <begin position="398"/>
        <end position="418"/>
    </location>
</feature>
<keyword evidence="3 5" id="KW-1133">Transmembrane helix</keyword>
<comment type="caution">
    <text evidence="7">The sequence shown here is derived from an EMBL/GenBank/DDBJ whole genome shotgun (WGS) entry which is preliminary data.</text>
</comment>
<gene>
    <name evidence="7" type="primary">nuoH2</name>
    <name evidence="5" type="synonym">nuoH</name>
    <name evidence="7" type="ORF">GCM10007100_32920</name>
</gene>
<accession>A0A918WM57</accession>
<feature type="transmembrane region" description="Helical" evidence="5">
    <location>
        <begin position="285"/>
        <end position="308"/>
    </location>
</feature>
<feature type="transmembrane region" description="Helical" evidence="5">
    <location>
        <begin position="237"/>
        <end position="256"/>
    </location>
</feature>
<keyword evidence="5 6" id="KW-0520">NAD</keyword>
<evidence type="ECO:0000256" key="4">
    <source>
        <dbReference type="ARBA" id="ARBA00023136"/>
    </source>
</evidence>
<reference evidence="7" key="2">
    <citation type="submission" date="2020-09" db="EMBL/GenBank/DDBJ databases">
        <authorList>
            <person name="Sun Q."/>
            <person name="Kim S."/>
        </authorList>
    </citation>
    <scope>NUCLEOTIDE SEQUENCE</scope>
    <source>
        <strain evidence="7">KCTC 12988</strain>
    </source>
</reference>
<comment type="subunit">
    <text evidence="5">NDH-1 is composed of 14 different subunits. Subunits NuoA, H, J, K, L, M, N constitute the membrane sector of the complex.</text>
</comment>
<sequence>MELDLAFLIATVIKMGLYFTIVLTFVAYAVYAERRFSAIIQDRVGPNRTMIPTSILGFKNDIKLPLGGLTQPIADGLKFILKEDFTPAHVRKHFFWLAPCMTMVPSLITIAVIPFSSPIAIEGRDVPLSMAIADLNVGPLFIFAISSLAVYGIAIAGWASNSKFPFLGGIRASAQMISYEIALGLSIIPVLLVFGELNLGRIVQEQSVNGWLILPLWNEGGHILSGGFWDAGGLQQWILWLPMMLAFIIFTISIFAETNRTPFDLAECETELVGGYHTEYSSMKFALFFLGEYAAMVIGSALIVTMFLGGWSLPFGWSNAEWLASGGIIATFIHLGCFLTKVIGFILFFILVRWSIPRFRYDQLMKLGWVIFFELALINIVLTALIIAKPALDKEGPIAFWAALAALAAFSAFVFYLAKTIDNQVGPGKRVAPVKAKPAPVN</sequence>
<dbReference type="GO" id="GO:0003954">
    <property type="term" value="F:NADH dehydrogenase activity"/>
    <property type="evidence" value="ECO:0007669"/>
    <property type="project" value="TreeGrafter"/>
</dbReference>
<name>A0A918WM57_9BACT</name>
<evidence type="ECO:0000256" key="5">
    <source>
        <dbReference type="HAMAP-Rule" id="MF_01350"/>
    </source>
</evidence>
<evidence type="ECO:0000313" key="8">
    <source>
        <dbReference type="Proteomes" id="UP000644507"/>
    </source>
</evidence>
<evidence type="ECO:0000256" key="6">
    <source>
        <dbReference type="RuleBase" id="RU000471"/>
    </source>
</evidence>
<evidence type="ECO:0000256" key="3">
    <source>
        <dbReference type="ARBA" id="ARBA00022989"/>
    </source>
</evidence>
<dbReference type="PANTHER" id="PTHR11432:SF3">
    <property type="entry name" value="NADH-UBIQUINONE OXIDOREDUCTASE CHAIN 1"/>
    <property type="match status" value="1"/>
</dbReference>
<evidence type="ECO:0000256" key="1">
    <source>
        <dbReference type="ARBA" id="ARBA00004141"/>
    </source>
</evidence>
<dbReference type="AlphaFoldDB" id="A0A918WM57"/>
<comment type="function">
    <text evidence="5">NDH-1 shuttles electrons from NADH, via FMN and iron-sulfur (Fe-S) centers, to quinones in the respiratory chain. The immediate electron acceptor for the enzyme in this species is believed to be ubiquinone. Couples the redox reaction to proton translocation (for every two electrons transferred, four hydrogen ions are translocated across the cytoplasmic membrane), and thus conserves the redox energy in a proton gradient. This subunit may bind ubiquinone.</text>
</comment>
<keyword evidence="4 5" id="KW-0472">Membrane</keyword>
<keyword evidence="5" id="KW-1003">Cell membrane</keyword>
<dbReference type="InterPro" id="IPR001694">
    <property type="entry name" value="NADH_UbQ_OxRdtase_su1/FPO"/>
</dbReference>
<keyword evidence="8" id="KW-1185">Reference proteome</keyword>
<keyword evidence="2 5" id="KW-0812">Transmembrane</keyword>
<dbReference type="GO" id="GO:0005886">
    <property type="term" value="C:plasma membrane"/>
    <property type="evidence" value="ECO:0007669"/>
    <property type="project" value="UniProtKB-SubCell"/>
</dbReference>
<keyword evidence="5" id="KW-1278">Translocase</keyword>
<feature type="transmembrane region" description="Helical" evidence="5">
    <location>
        <begin position="328"/>
        <end position="352"/>
    </location>
</feature>
<dbReference type="GO" id="GO:0009060">
    <property type="term" value="P:aerobic respiration"/>
    <property type="evidence" value="ECO:0007669"/>
    <property type="project" value="TreeGrafter"/>
</dbReference>
<evidence type="ECO:0000313" key="7">
    <source>
        <dbReference type="EMBL" id="GHC62973.1"/>
    </source>
</evidence>
<dbReference type="InterPro" id="IPR018086">
    <property type="entry name" value="NADH_UbQ_OxRdtase_su1_CS"/>
</dbReference>
<feature type="transmembrane region" description="Helical" evidence="5">
    <location>
        <begin position="94"/>
        <end position="117"/>
    </location>
</feature>
<evidence type="ECO:0000256" key="2">
    <source>
        <dbReference type="ARBA" id="ARBA00022692"/>
    </source>
</evidence>
<dbReference type="RefSeq" id="WP_189572401.1">
    <property type="nucleotide sequence ID" value="NZ_BMXI01000016.1"/>
</dbReference>
<feature type="transmembrane region" description="Helical" evidence="5">
    <location>
        <begin position="137"/>
        <end position="156"/>
    </location>
</feature>
<dbReference type="Proteomes" id="UP000644507">
    <property type="component" value="Unassembled WGS sequence"/>
</dbReference>
<dbReference type="GO" id="GO:0048038">
    <property type="term" value="F:quinone binding"/>
    <property type="evidence" value="ECO:0007669"/>
    <property type="project" value="UniProtKB-KW"/>
</dbReference>
<reference evidence="7" key="1">
    <citation type="journal article" date="2014" name="Int. J. Syst. Evol. Microbiol.">
        <title>Complete genome sequence of Corynebacterium casei LMG S-19264T (=DSM 44701T), isolated from a smear-ripened cheese.</title>
        <authorList>
            <consortium name="US DOE Joint Genome Institute (JGI-PGF)"/>
            <person name="Walter F."/>
            <person name="Albersmeier A."/>
            <person name="Kalinowski J."/>
            <person name="Ruckert C."/>
        </authorList>
    </citation>
    <scope>NUCLEOTIDE SEQUENCE</scope>
    <source>
        <strain evidence="7">KCTC 12988</strain>
    </source>
</reference>
<dbReference type="PROSITE" id="PS00668">
    <property type="entry name" value="COMPLEX1_ND1_2"/>
    <property type="match status" value="1"/>
</dbReference>
<dbReference type="PANTHER" id="PTHR11432">
    <property type="entry name" value="NADH DEHYDROGENASE SUBUNIT 1"/>
    <property type="match status" value="1"/>
</dbReference>
<comment type="subcellular location">
    <subcellularLocation>
        <location evidence="5 6">Cell membrane</location>
        <topology evidence="5 6">Multi-pass membrane protein</topology>
    </subcellularLocation>
    <subcellularLocation>
        <location evidence="1">Membrane</location>
        <topology evidence="1">Multi-pass membrane protein</topology>
    </subcellularLocation>
</comment>